<proteinExistence type="predicted"/>
<name>A0AA49GMQ1_9BACT</name>
<organism evidence="1">
    <name type="scientific">Roseihalotalea indica</name>
    <dbReference type="NCBI Taxonomy" id="2867963"/>
    <lineage>
        <taxon>Bacteria</taxon>
        <taxon>Pseudomonadati</taxon>
        <taxon>Bacteroidota</taxon>
        <taxon>Cytophagia</taxon>
        <taxon>Cytophagales</taxon>
        <taxon>Catalimonadaceae</taxon>
        <taxon>Roseihalotalea</taxon>
    </lineage>
</organism>
<reference evidence="1" key="1">
    <citation type="journal article" date="2023" name="Comput. Struct. Biotechnol. J.">
        <title>Discovery of a novel marine Bacteroidetes with a rich repertoire of carbohydrate-active enzymes.</title>
        <authorList>
            <person name="Chen B."/>
            <person name="Liu G."/>
            <person name="Chen Q."/>
            <person name="Wang H."/>
            <person name="Liu L."/>
            <person name="Tang K."/>
        </authorList>
    </citation>
    <scope>NUCLEOTIDE SEQUENCE</scope>
    <source>
        <strain evidence="1">TK19036</strain>
    </source>
</reference>
<reference evidence="1" key="2">
    <citation type="journal article" date="2024" name="Antonie Van Leeuwenhoek">
        <title>Roseihalotalea indica gen. nov., sp. nov., a halophilic Bacteroidetes from mesopelagic Southwest Indian Ocean with higher carbohydrate metabolic potential.</title>
        <authorList>
            <person name="Chen B."/>
            <person name="Zhang M."/>
            <person name="Lin D."/>
            <person name="Ye J."/>
            <person name="Tang K."/>
        </authorList>
    </citation>
    <scope>NUCLEOTIDE SEQUENCE</scope>
    <source>
        <strain evidence="1">TK19036</strain>
    </source>
</reference>
<dbReference type="EMBL" id="CP120682">
    <property type="protein sequence ID" value="WKN37657.1"/>
    <property type="molecule type" value="Genomic_DNA"/>
</dbReference>
<evidence type="ECO:0000313" key="1">
    <source>
        <dbReference type="EMBL" id="WKN37657.1"/>
    </source>
</evidence>
<protein>
    <submittedName>
        <fullName evidence="1">Uncharacterized protein</fullName>
    </submittedName>
</protein>
<gene>
    <name evidence="1" type="ORF">K4G66_02910</name>
</gene>
<dbReference type="AlphaFoldDB" id="A0AA49GMQ1"/>
<accession>A0AA49GMQ1</accession>
<sequence>MHLITDLPHIHRVMKQMPNFSISSLSTISSFFIKRNIRDSFSAIRHLSALPLTMQGSSESLLQVAENGGTANAKNALLALLAQENNQSTIKLTLCTYAVDFASNPLLQCVLDKHNLPALPEVGCYLKYQGTFYTIAKESLQVTQPVISDIEITPQQIGSFAQRYYQHFAEHWLQLEKLHHIWTVDKIKIVKQECLQVMKTCPWQLMHSPLSI</sequence>